<comment type="caution">
    <text evidence="3">The sequence shown here is derived from an EMBL/GenBank/DDBJ whole genome shotgun (WGS) entry which is preliminary data.</text>
</comment>
<dbReference type="Pfam" id="PF24924">
    <property type="entry name" value="DUF7745"/>
    <property type="match status" value="1"/>
</dbReference>
<dbReference type="Proteomes" id="UP000257109">
    <property type="component" value="Unassembled WGS sequence"/>
</dbReference>
<accession>A0A371FQN4</accession>
<keyword evidence="4" id="KW-1185">Reference proteome</keyword>
<proteinExistence type="predicted"/>
<feature type="region of interest" description="Disordered" evidence="1">
    <location>
        <begin position="1"/>
        <end position="23"/>
    </location>
</feature>
<dbReference type="AlphaFoldDB" id="A0A371FQN4"/>
<name>A0A371FQN4_MUCPR</name>
<dbReference type="EMBL" id="QJKJ01008175">
    <property type="protein sequence ID" value="RDX80561.1"/>
    <property type="molecule type" value="Genomic_DNA"/>
</dbReference>
<evidence type="ECO:0000256" key="1">
    <source>
        <dbReference type="SAM" id="MobiDB-lite"/>
    </source>
</evidence>
<reference evidence="3" key="1">
    <citation type="submission" date="2018-05" db="EMBL/GenBank/DDBJ databases">
        <title>Draft genome of Mucuna pruriens seed.</title>
        <authorList>
            <person name="Nnadi N.E."/>
            <person name="Vos R."/>
            <person name="Hasami M.H."/>
            <person name="Devisetty U.K."/>
            <person name="Aguiy J.C."/>
        </authorList>
    </citation>
    <scope>NUCLEOTIDE SEQUENCE [LARGE SCALE GENOMIC DNA]</scope>
    <source>
        <strain evidence="3">JCA_2017</strain>
    </source>
</reference>
<evidence type="ECO:0000259" key="2">
    <source>
        <dbReference type="Pfam" id="PF24924"/>
    </source>
</evidence>
<dbReference type="OrthoDB" id="1435357at2759"/>
<sequence>MEISEDGNRNSISGQTTTPYSCQATRPPITLLLGAFEKKHGNLLSILEIEVQPTTLEALVQYYDPPYCVSPSRTSN</sequence>
<protein>
    <recommendedName>
        <fullName evidence="2">DUF7745 domain-containing protein</fullName>
    </recommendedName>
</protein>
<feature type="domain" description="DUF7745" evidence="2">
    <location>
        <begin position="35"/>
        <end position="67"/>
    </location>
</feature>
<evidence type="ECO:0000313" key="4">
    <source>
        <dbReference type="Proteomes" id="UP000257109"/>
    </source>
</evidence>
<organism evidence="3 4">
    <name type="scientific">Mucuna pruriens</name>
    <name type="common">Velvet bean</name>
    <name type="synonym">Dolichos pruriens</name>
    <dbReference type="NCBI Taxonomy" id="157652"/>
    <lineage>
        <taxon>Eukaryota</taxon>
        <taxon>Viridiplantae</taxon>
        <taxon>Streptophyta</taxon>
        <taxon>Embryophyta</taxon>
        <taxon>Tracheophyta</taxon>
        <taxon>Spermatophyta</taxon>
        <taxon>Magnoliopsida</taxon>
        <taxon>eudicotyledons</taxon>
        <taxon>Gunneridae</taxon>
        <taxon>Pentapetalae</taxon>
        <taxon>rosids</taxon>
        <taxon>fabids</taxon>
        <taxon>Fabales</taxon>
        <taxon>Fabaceae</taxon>
        <taxon>Papilionoideae</taxon>
        <taxon>50 kb inversion clade</taxon>
        <taxon>NPAAA clade</taxon>
        <taxon>indigoferoid/millettioid clade</taxon>
        <taxon>Phaseoleae</taxon>
        <taxon>Mucuna</taxon>
    </lineage>
</organism>
<evidence type="ECO:0000313" key="3">
    <source>
        <dbReference type="EMBL" id="RDX80561.1"/>
    </source>
</evidence>
<gene>
    <name evidence="3" type="ORF">CR513_38878</name>
</gene>
<dbReference type="InterPro" id="IPR056647">
    <property type="entry name" value="DUF7745"/>
</dbReference>
<feature type="non-terminal residue" evidence="3">
    <location>
        <position position="1"/>
    </location>
</feature>
<feature type="compositionally biased region" description="Polar residues" evidence="1">
    <location>
        <begin position="9"/>
        <end position="23"/>
    </location>
</feature>